<dbReference type="CDD" id="cd18804">
    <property type="entry name" value="SF2_C_priA"/>
    <property type="match status" value="1"/>
</dbReference>
<dbReference type="Pfam" id="PF18319">
    <property type="entry name" value="Zn_ribbon_PriA"/>
    <property type="match status" value="1"/>
</dbReference>
<keyword evidence="8 12" id="KW-0067">ATP-binding</keyword>
<keyword evidence="7 12" id="KW-0862">Zinc</keyword>
<keyword evidence="1 12" id="KW-0639">Primosome</keyword>
<accession>A0A841RBR2</accession>
<keyword evidence="2 12" id="KW-0235">DNA replication</keyword>
<evidence type="ECO:0000313" key="15">
    <source>
        <dbReference type="EMBL" id="MBB6480801.1"/>
    </source>
</evidence>
<comment type="catalytic activity">
    <reaction evidence="11 12">
        <text>ATP + H2O = ADP + phosphate + H(+)</text>
        <dbReference type="Rhea" id="RHEA:13065"/>
        <dbReference type="ChEBI" id="CHEBI:15377"/>
        <dbReference type="ChEBI" id="CHEBI:15378"/>
        <dbReference type="ChEBI" id="CHEBI:30616"/>
        <dbReference type="ChEBI" id="CHEBI:43474"/>
        <dbReference type="ChEBI" id="CHEBI:456216"/>
        <dbReference type="EC" id="5.6.2.4"/>
    </reaction>
</comment>
<evidence type="ECO:0000259" key="13">
    <source>
        <dbReference type="PROSITE" id="PS51192"/>
    </source>
</evidence>
<organism evidence="15 16">
    <name type="scientific">Spirochaeta isovalerica</name>
    <dbReference type="NCBI Taxonomy" id="150"/>
    <lineage>
        <taxon>Bacteria</taxon>
        <taxon>Pseudomonadati</taxon>
        <taxon>Spirochaetota</taxon>
        <taxon>Spirochaetia</taxon>
        <taxon>Spirochaetales</taxon>
        <taxon>Spirochaetaceae</taxon>
        <taxon>Spirochaeta</taxon>
    </lineage>
</organism>
<reference evidence="15 16" key="1">
    <citation type="submission" date="2020-08" db="EMBL/GenBank/DDBJ databases">
        <title>Genomic Encyclopedia of Type Strains, Phase IV (KMG-IV): sequencing the most valuable type-strain genomes for metagenomic binning, comparative biology and taxonomic classification.</title>
        <authorList>
            <person name="Goeker M."/>
        </authorList>
    </citation>
    <scope>NUCLEOTIDE SEQUENCE [LARGE SCALE GENOMIC DNA]</scope>
    <source>
        <strain evidence="15 16">DSM 2461</strain>
    </source>
</reference>
<dbReference type="Pfam" id="PF17764">
    <property type="entry name" value="PriA_3primeBD"/>
    <property type="match status" value="1"/>
</dbReference>
<dbReference type="FunFam" id="3.40.50.300:FF:000489">
    <property type="entry name" value="Primosome assembly protein PriA"/>
    <property type="match status" value="1"/>
</dbReference>
<evidence type="ECO:0000313" key="16">
    <source>
        <dbReference type="Proteomes" id="UP000587760"/>
    </source>
</evidence>
<dbReference type="Pfam" id="PF00270">
    <property type="entry name" value="DEAD"/>
    <property type="match status" value="1"/>
</dbReference>
<dbReference type="GO" id="GO:0043138">
    <property type="term" value="F:3'-5' DNA helicase activity"/>
    <property type="evidence" value="ECO:0007669"/>
    <property type="project" value="UniProtKB-EC"/>
</dbReference>
<dbReference type="EC" id="5.6.2.4" evidence="12"/>
<keyword evidence="9 12" id="KW-0238">DNA-binding</keyword>
<dbReference type="Gene3D" id="3.40.50.300">
    <property type="entry name" value="P-loop containing nucleotide triphosphate hydrolases"/>
    <property type="match status" value="2"/>
</dbReference>
<dbReference type="InterPro" id="IPR011545">
    <property type="entry name" value="DEAD/DEAH_box_helicase_dom"/>
</dbReference>
<dbReference type="EMBL" id="JACHGJ010000004">
    <property type="protein sequence ID" value="MBB6480801.1"/>
    <property type="molecule type" value="Genomic_DNA"/>
</dbReference>
<dbReference type="SMART" id="SM00490">
    <property type="entry name" value="HELICc"/>
    <property type="match status" value="1"/>
</dbReference>
<gene>
    <name evidence="12" type="primary">priA</name>
    <name evidence="15" type="ORF">HNR50_002474</name>
</gene>
<dbReference type="GO" id="GO:0016787">
    <property type="term" value="F:hydrolase activity"/>
    <property type="evidence" value="ECO:0007669"/>
    <property type="project" value="UniProtKB-KW"/>
</dbReference>
<dbReference type="PROSITE" id="PS51192">
    <property type="entry name" value="HELICASE_ATP_BIND_1"/>
    <property type="match status" value="1"/>
</dbReference>
<evidence type="ECO:0000256" key="4">
    <source>
        <dbReference type="ARBA" id="ARBA00022741"/>
    </source>
</evidence>
<evidence type="ECO:0000256" key="12">
    <source>
        <dbReference type="HAMAP-Rule" id="MF_00983"/>
    </source>
</evidence>
<evidence type="ECO:0000256" key="6">
    <source>
        <dbReference type="ARBA" id="ARBA00022806"/>
    </source>
</evidence>
<feature type="binding site" evidence="12">
    <location>
        <position position="362"/>
    </location>
    <ligand>
        <name>Zn(2+)</name>
        <dbReference type="ChEBI" id="CHEBI:29105"/>
        <label>1</label>
    </ligand>
</feature>
<evidence type="ECO:0000256" key="1">
    <source>
        <dbReference type="ARBA" id="ARBA00022515"/>
    </source>
</evidence>
<dbReference type="InterPro" id="IPR014001">
    <property type="entry name" value="Helicase_ATP-bd"/>
</dbReference>
<feature type="domain" description="Helicase ATP-binding" evidence="13">
    <location>
        <begin position="136"/>
        <end position="302"/>
    </location>
</feature>
<sequence length="651" mass="72523">MEDKIVEVAFNTPVNQSFSYKWTGDGEVKIGCRITAPFGRRKLTGWVIGLPEAAPSGFELKEIEKVVDGEPLFDEDLLELARWLASLSLCSLGEALAVMLPGGRQERDIPALGLDDPVDASGDMRLSEEQTVALEEIRKEKGGFYYLYGITGSGKTEVFLQAAREAIDRGESVIYLVPEISLTHQLVDVIRGRFDCGSAVLHSHLTPSQKLKEWRRIQSGEALLVIGARSAVFAPVKNPGLIIIDEEHENSYKSGSTPRYHGRQVAMKRCRTSGASLIMGSATPSVEAWHLMEKKVIKKLTLTKRLAGGGLPEITVIDMKDKKGVLSPELIGAIRETHNRGKQTILFLNRRGFSYFFHCRSCGYEMKCRNCSVSLTYHKNSDFMVCHYCGYKVRPVHTCPECSSLDVGYSGFGTEQIEEEVQRLFPDLTVSRLDTDSASKKGVMQETLKAFRKGESHILLGTQMVAKGLNFPDVSLVGIVLADTGLNLPDFRASERTFSLITQVAGRAGRFSDDGKVYIQTFKPGTDAVRNAAEGNIDEFYSRELELRHMLDFPPFCRLFRIVFRGKNPGEVKEAAFSFSRELMKVNSGTFELLGPSECPLSIISGNHRFQILLRSGDFSGTHARLEKVYRNSRFPSRIYCEIDIDPLSLL</sequence>
<keyword evidence="5 12" id="KW-0378">Hydrolase</keyword>
<dbReference type="InterPro" id="IPR005259">
    <property type="entry name" value="PriA"/>
</dbReference>
<dbReference type="InterPro" id="IPR001650">
    <property type="entry name" value="Helicase_C-like"/>
</dbReference>
<protein>
    <recommendedName>
        <fullName evidence="12">Replication restart protein PriA</fullName>
    </recommendedName>
    <alternativeName>
        <fullName evidence="12">ATP-dependent DNA helicase PriA</fullName>
        <ecNumber evidence="12">5.6.2.4</ecNumber>
    </alternativeName>
    <alternativeName>
        <fullName evidence="12">DNA 3'-5' helicase PriA</fullName>
    </alternativeName>
</protein>
<dbReference type="Pfam" id="PF00271">
    <property type="entry name" value="Helicase_C"/>
    <property type="match status" value="1"/>
</dbReference>
<proteinExistence type="inferred from homology"/>
<dbReference type="Pfam" id="PF18074">
    <property type="entry name" value="PriA_C"/>
    <property type="match status" value="1"/>
</dbReference>
<dbReference type="SMART" id="SM00487">
    <property type="entry name" value="DEXDc"/>
    <property type="match status" value="1"/>
</dbReference>
<dbReference type="NCBIfam" id="TIGR00595">
    <property type="entry name" value="priA"/>
    <property type="match status" value="1"/>
</dbReference>
<feature type="binding site" evidence="12">
    <location>
        <position position="371"/>
    </location>
    <ligand>
        <name>Zn(2+)</name>
        <dbReference type="ChEBI" id="CHEBI:29105"/>
        <label>2</label>
    </ligand>
</feature>
<dbReference type="GO" id="GO:0003677">
    <property type="term" value="F:DNA binding"/>
    <property type="evidence" value="ECO:0007669"/>
    <property type="project" value="UniProtKB-UniRule"/>
</dbReference>
<keyword evidence="3 12" id="KW-0479">Metal-binding</keyword>
<feature type="binding site" evidence="12">
    <location>
        <position position="389"/>
    </location>
    <ligand>
        <name>Zn(2+)</name>
        <dbReference type="ChEBI" id="CHEBI:29105"/>
        <label>2</label>
    </ligand>
</feature>
<dbReference type="InterPro" id="IPR042115">
    <property type="entry name" value="PriA_3primeBD_sf"/>
</dbReference>
<dbReference type="GO" id="GO:0006269">
    <property type="term" value="P:DNA replication, synthesis of primer"/>
    <property type="evidence" value="ECO:0007669"/>
    <property type="project" value="UniProtKB-KW"/>
</dbReference>
<comment type="function">
    <text evidence="12">Initiates the restart of stalled replication forks, which reloads the replicative helicase on sites other than the origin of replication. Recognizes and binds to abandoned replication forks and remodels them to uncover a helicase loading site. Promotes assembly of the primosome at these replication forks.</text>
</comment>
<feature type="binding site" evidence="12">
    <location>
        <position position="368"/>
    </location>
    <ligand>
        <name>Zn(2+)</name>
        <dbReference type="ChEBI" id="CHEBI:29105"/>
        <label>2</label>
    </ligand>
</feature>
<dbReference type="PANTHER" id="PTHR30580:SF0">
    <property type="entry name" value="PRIMOSOMAL PROTEIN N"/>
    <property type="match status" value="1"/>
</dbReference>
<dbReference type="InterPro" id="IPR041222">
    <property type="entry name" value="PriA_3primeBD"/>
</dbReference>
<dbReference type="InterPro" id="IPR041236">
    <property type="entry name" value="PriA_C"/>
</dbReference>
<feature type="binding site" evidence="12">
    <location>
        <position position="386"/>
    </location>
    <ligand>
        <name>Zn(2+)</name>
        <dbReference type="ChEBI" id="CHEBI:29105"/>
        <label>2</label>
    </ligand>
</feature>
<dbReference type="AlphaFoldDB" id="A0A841RBR2"/>
<evidence type="ECO:0000256" key="10">
    <source>
        <dbReference type="ARBA" id="ARBA00023235"/>
    </source>
</evidence>
<evidence type="ECO:0000256" key="8">
    <source>
        <dbReference type="ARBA" id="ARBA00022840"/>
    </source>
</evidence>
<dbReference type="PROSITE" id="PS51194">
    <property type="entry name" value="HELICASE_CTER"/>
    <property type="match status" value="1"/>
</dbReference>
<dbReference type="GO" id="GO:0008270">
    <property type="term" value="F:zinc ion binding"/>
    <property type="evidence" value="ECO:0007669"/>
    <property type="project" value="UniProtKB-UniRule"/>
</dbReference>
<keyword evidence="6 12" id="KW-0347">Helicase</keyword>
<dbReference type="GO" id="GO:1990077">
    <property type="term" value="C:primosome complex"/>
    <property type="evidence" value="ECO:0007669"/>
    <property type="project" value="UniProtKB-UniRule"/>
</dbReference>
<comment type="caution">
    <text evidence="15">The sequence shown here is derived from an EMBL/GenBank/DDBJ whole genome shotgun (WGS) entry which is preliminary data.</text>
</comment>
<evidence type="ECO:0000256" key="3">
    <source>
        <dbReference type="ARBA" id="ARBA00022723"/>
    </source>
</evidence>
<keyword evidence="16" id="KW-1185">Reference proteome</keyword>
<evidence type="ECO:0000256" key="2">
    <source>
        <dbReference type="ARBA" id="ARBA00022705"/>
    </source>
</evidence>
<dbReference type="PANTHER" id="PTHR30580">
    <property type="entry name" value="PRIMOSOMAL PROTEIN N"/>
    <property type="match status" value="1"/>
</dbReference>
<dbReference type="GO" id="GO:0006310">
    <property type="term" value="P:DNA recombination"/>
    <property type="evidence" value="ECO:0007669"/>
    <property type="project" value="InterPro"/>
</dbReference>
<feature type="binding site" evidence="12">
    <location>
        <position position="359"/>
    </location>
    <ligand>
        <name>Zn(2+)</name>
        <dbReference type="ChEBI" id="CHEBI:29105"/>
        <label>1</label>
    </ligand>
</feature>
<feature type="domain" description="Helicase C-terminal" evidence="14">
    <location>
        <begin position="340"/>
        <end position="548"/>
    </location>
</feature>
<dbReference type="GO" id="GO:0006302">
    <property type="term" value="P:double-strand break repair"/>
    <property type="evidence" value="ECO:0007669"/>
    <property type="project" value="InterPro"/>
</dbReference>
<dbReference type="InterPro" id="IPR040498">
    <property type="entry name" value="PriA_CRR"/>
</dbReference>
<evidence type="ECO:0000256" key="5">
    <source>
        <dbReference type="ARBA" id="ARBA00022801"/>
    </source>
</evidence>
<dbReference type="RefSeq" id="WP_184747061.1">
    <property type="nucleotide sequence ID" value="NZ_JACHGJ010000004.1"/>
</dbReference>
<evidence type="ECO:0000256" key="7">
    <source>
        <dbReference type="ARBA" id="ARBA00022833"/>
    </source>
</evidence>
<dbReference type="InterPro" id="IPR027417">
    <property type="entry name" value="P-loop_NTPase"/>
</dbReference>
<comment type="cofactor">
    <cofactor evidence="12">
        <name>Zn(2+)</name>
        <dbReference type="ChEBI" id="CHEBI:29105"/>
    </cofactor>
    <text evidence="12">Binds 2 zinc ions per subunit.</text>
</comment>
<feature type="binding site" evidence="12">
    <location>
        <position position="399"/>
    </location>
    <ligand>
        <name>Zn(2+)</name>
        <dbReference type="ChEBI" id="CHEBI:29105"/>
        <label>1</label>
    </ligand>
</feature>
<name>A0A841RBR2_9SPIO</name>
<dbReference type="SUPFAM" id="SSF52540">
    <property type="entry name" value="P-loop containing nucleoside triphosphate hydrolases"/>
    <property type="match status" value="1"/>
</dbReference>
<dbReference type="GO" id="GO:0005524">
    <property type="term" value="F:ATP binding"/>
    <property type="evidence" value="ECO:0007669"/>
    <property type="project" value="UniProtKB-UniRule"/>
</dbReference>
<feature type="binding site" evidence="12">
    <location>
        <position position="402"/>
    </location>
    <ligand>
        <name>Zn(2+)</name>
        <dbReference type="ChEBI" id="CHEBI:29105"/>
        <label>1</label>
    </ligand>
</feature>
<comment type="similarity">
    <text evidence="12">Belongs to the helicase family. PriA subfamily.</text>
</comment>
<evidence type="ECO:0000256" key="11">
    <source>
        <dbReference type="ARBA" id="ARBA00048988"/>
    </source>
</evidence>
<dbReference type="GO" id="GO:0006270">
    <property type="term" value="P:DNA replication initiation"/>
    <property type="evidence" value="ECO:0007669"/>
    <property type="project" value="TreeGrafter"/>
</dbReference>
<keyword evidence="10 12" id="KW-0413">Isomerase</keyword>
<dbReference type="HAMAP" id="MF_00983">
    <property type="entry name" value="PriA"/>
    <property type="match status" value="1"/>
</dbReference>
<keyword evidence="4 12" id="KW-0547">Nucleotide-binding</keyword>
<comment type="catalytic activity">
    <reaction evidence="12">
        <text>Couples ATP hydrolysis with the unwinding of duplex DNA by translocating in the 3'-5' direction.</text>
        <dbReference type="EC" id="5.6.2.4"/>
    </reaction>
</comment>
<comment type="subunit">
    <text evidence="12">Component of the replication restart primosome.</text>
</comment>
<dbReference type="Proteomes" id="UP000587760">
    <property type="component" value="Unassembled WGS sequence"/>
</dbReference>
<evidence type="ECO:0000259" key="14">
    <source>
        <dbReference type="PROSITE" id="PS51194"/>
    </source>
</evidence>
<dbReference type="Gene3D" id="3.40.1440.60">
    <property type="entry name" value="PriA, 3(prime) DNA-binding domain"/>
    <property type="match status" value="1"/>
</dbReference>
<evidence type="ECO:0000256" key="9">
    <source>
        <dbReference type="ARBA" id="ARBA00023125"/>
    </source>
</evidence>
<dbReference type="CDD" id="cd17929">
    <property type="entry name" value="DEXHc_priA"/>
    <property type="match status" value="1"/>
</dbReference>